<dbReference type="Gene3D" id="3.30.70.370">
    <property type="match status" value="1"/>
</dbReference>
<dbReference type="SUPFAM" id="SSF56672">
    <property type="entry name" value="DNA/RNA polymerases"/>
    <property type="match status" value="1"/>
</dbReference>
<evidence type="ECO:0000313" key="6">
    <source>
        <dbReference type="Proteomes" id="UP001237207"/>
    </source>
</evidence>
<evidence type="ECO:0000256" key="3">
    <source>
        <dbReference type="ARBA" id="ARBA00049244"/>
    </source>
</evidence>
<keyword evidence="5" id="KW-0808">Transferase</keyword>
<dbReference type="GO" id="GO:0003677">
    <property type="term" value="F:DNA binding"/>
    <property type="evidence" value="ECO:0007669"/>
    <property type="project" value="InterPro"/>
</dbReference>
<dbReference type="InterPro" id="IPR002298">
    <property type="entry name" value="DNA_polymerase_A"/>
</dbReference>
<proteinExistence type="predicted"/>
<protein>
    <recommendedName>
        <fullName evidence="1">DNA-directed DNA polymerase</fullName>
        <ecNumber evidence="1">2.7.7.7</ecNumber>
    </recommendedName>
</protein>
<evidence type="ECO:0000256" key="2">
    <source>
        <dbReference type="ARBA" id="ARBA00022705"/>
    </source>
</evidence>
<dbReference type="Pfam" id="PF00476">
    <property type="entry name" value="DNA_pol_A"/>
    <property type="match status" value="1"/>
</dbReference>
<dbReference type="PRINTS" id="PR00868">
    <property type="entry name" value="DNAPOLI"/>
</dbReference>
<keyword evidence="5" id="KW-0548">Nucleotidyltransferase</keyword>
<comment type="caution">
    <text evidence="5">The sequence shown here is derived from an EMBL/GenBank/DDBJ whole genome shotgun (WGS) entry which is preliminary data.</text>
</comment>
<dbReference type="Proteomes" id="UP001237207">
    <property type="component" value="Unassembled WGS sequence"/>
</dbReference>
<dbReference type="AlphaFoldDB" id="A0AAJ1T4M9"/>
<dbReference type="PANTHER" id="PTHR10133:SF27">
    <property type="entry name" value="DNA POLYMERASE NU"/>
    <property type="match status" value="1"/>
</dbReference>
<feature type="domain" description="DNA-directed DNA polymerase family A palm" evidence="4">
    <location>
        <begin position="368"/>
        <end position="610"/>
    </location>
</feature>
<name>A0AAJ1T4M9_9BACI</name>
<dbReference type="CDD" id="cd08642">
    <property type="entry name" value="DNA_pol_A_pol_I_A"/>
    <property type="match status" value="1"/>
</dbReference>
<dbReference type="GO" id="GO:0006302">
    <property type="term" value="P:double-strand break repair"/>
    <property type="evidence" value="ECO:0007669"/>
    <property type="project" value="TreeGrafter"/>
</dbReference>
<dbReference type="Gene3D" id="1.10.150.20">
    <property type="entry name" value="5' to 3' exonuclease, C-terminal subdomain"/>
    <property type="match status" value="1"/>
</dbReference>
<evidence type="ECO:0000256" key="1">
    <source>
        <dbReference type="ARBA" id="ARBA00012417"/>
    </source>
</evidence>
<dbReference type="GO" id="GO:0003887">
    <property type="term" value="F:DNA-directed DNA polymerase activity"/>
    <property type="evidence" value="ECO:0007669"/>
    <property type="project" value="UniProtKB-EC"/>
</dbReference>
<dbReference type="InterPro" id="IPR001098">
    <property type="entry name" value="DNA-dir_DNA_pol_A_palm_dom"/>
</dbReference>
<dbReference type="InterPro" id="IPR043502">
    <property type="entry name" value="DNA/RNA_pol_sf"/>
</dbReference>
<keyword evidence="2" id="KW-0235">DNA replication</keyword>
<dbReference type="PANTHER" id="PTHR10133">
    <property type="entry name" value="DNA POLYMERASE I"/>
    <property type="match status" value="1"/>
</dbReference>
<reference evidence="5" key="1">
    <citation type="submission" date="2023-07" db="EMBL/GenBank/DDBJ databases">
        <title>Genomic Encyclopedia of Type Strains, Phase IV (KMG-IV): sequencing the most valuable type-strain genomes for metagenomic binning, comparative biology and taxonomic classification.</title>
        <authorList>
            <person name="Goeker M."/>
        </authorList>
    </citation>
    <scope>NUCLEOTIDE SEQUENCE</scope>
    <source>
        <strain evidence="5">DSM 23947</strain>
    </source>
</reference>
<keyword evidence="6" id="KW-1185">Reference proteome</keyword>
<dbReference type="EMBL" id="JAUSUC010000027">
    <property type="protein sequence ID" value="MDQ0215799.1"/>
    <property type="molecule type" value="Genomic_DNA"/>
</dbReference>
<sequence length="644" mass="72626">MNSISIDIETFSSANLQKSGVYRYAESDDFEILLFGYSVDGGEVQVVDLACGEEIPDEIINALMDDSVTKWAFNAMFERVCLSKWLNLTDYLDPASWKCSMIWSAYMGLPLSLEGVGAVLGLEKQKLTEGKDLIKYFCTPCSPTKSNGGRVRNLPEHDMDKWERFKVYNIRDVESEMSIQQRLSNFQVPENIWEEYHLDQVINDRGIAIDMTFVKQAVKMDEQSREKLMALMQDITNLENPNSVQQMKDWLNDNGLETESLGKKAVAEMLKTAPEPLGTVLELRQQLAKSSVKKYTAMENAVCSDGRARGMFQFYGANRTGRFSGRLIQLQNLPQNHMSDLEQARALVRSGNFNALTLLYDSIPEVLSELIRTAFIPREGMKFIVADFSAIEARVIAWLAGEKWRIDVFQNGGDIYCTSASQMFNIPVEKHGVNGHLRQKGKIAELALGYGGSVGALKSMGALEMGIEEEELQPLVTAWRQSNPNITKLWWDVDRSVKTCVKQKTPTDTHGIQFIYQSGMLFIVLPSGRRLAYVKPRMGENMFGGESVTYEGVGGTKKWERIESYGPKFVENIVQAISRDILCHAMQTLKNCYIVAHVHDEIIIEADMRMSLSAVCEQMARTPAWANGLLLSADGYECQFYQKD</sequence>
<dbReference type="RefSeq" id="WP_307257802.1">
    <property type="nucleotide sequence ID" value="NZ_JAUSUC010000027.1"/>
</dbReference>
<organism evidence="5 6">
    <name type="scientific">Oikeobacillus pervagus</name>
    <dbReference type="NCBI Taxonomy" id="1325931"/>
    <lineage>
        <taxon>Bacteria</taxon>
        <taxon>Bacillati</taxon>
        <taxon>Bacillota</taxon>
        <taxon>Bacilli</taxon>
        <taxon>Bacillales</taxon>
        <taxon>Bacillaceae</taxon>
        <taxon>Oikeobacillus</taxon>
    </lineage>
</organism>
<dbReference type="SMART" id="SM00482">
    <property type="entry name" value="POLAc"/>
    <property type="match status" value="1"/>
</dbReference>
<gene>
    <name evidence="5" type="ORF">J2S13_002219</name>
</gene>
<dbReference type="GO" id="GO:0006261">
    <property type="term" value="P:DNA-templated DNA replication"/>
    <property type="evidence" value="ECO:0007669"/>
    <property type="project" value="InterPro"/>
</dbReference>
<evidence type="ECO:0000259" key="4">
    <source>
        <dbReference type="SMART" id="SM00482"/>
    </source>
</evidence>
<evidence type="ECO:0000313" key="5">
    <source>
        <dbReference type="EMBL" id="MDQ0215799.1"/>
    </source>
</evidence>
<comment type="catalytic activity">
    <reaction evidence="3">
        <text>DNA(n) + a 2'-deoxyribonucleoside 5'-triphosphate = DNA(n+1) + diphosphate</text>
        <dbReference type="Rhea" id="RHEA:22508"/>
        <dbReference type="Rhea" id="RHEA-COMP:17339"/>
        <dbReference type="Rhea" id="RHEA-COMP:17340"/>
        <dbReference type="ChEBI" id="CHEBI:33019"/>
        <dbReference type="ChEBI" id="CHEBI:61560"/>
        <dbReference type="ChEBI" id="CHEBI:173112"/>
        <dbReference type="EC" id="2.7.7.7"/>
    </reaction>
</comment>
<dbReference type="EC" id="2.7.7.7" evidence="1"/>
<accession>A0AAJ1T4M9</accession>